<dbReference type="EMBL" id="OVEO01000017">
    <property type="protein sequence ID" value="SPR01345.1"/>
    <property type="molecule type" value="Genomic_DNA"/>
</dbReference>
<name>A0A0G4J1Z6_PLABS</name>
<feature type="compositionally biased region" description="Basic and acidic residues" evidence="1">
    <location>
        <begin position="9"/>
        <end position="24"/>
    </location>
</feature>
<organism evidence="2 4">
    <name type="scientific">Plasmodiophora brassicae</name>
    <name type="common">Clubroot disease agent</name>
    <dbReference type="NCBI Taxonomy" id="37360"/>
    <lineage>
        <taxon>Eukaryota</taxon>
        <taxon>Sar</taxon>
        <taxon>Rhizaria</taxon>
        <taxon>Endomyxa</taxon>
        <taxon>Phytomyxea</taxon>
        <taxon>Plasmodiophorida</taxon>
        <taxon>Plasmodiophoridae</taxon>
        <taxon>Plasmodiophora</taxon>
    </lineage>
</organism>
<evidence type="ECO:0000313" key="5">
    <source>
        <dbReference type="Proteomes" id="UP000290189"/>
    </source>
</evidence>
<evidence type="ECO:0000313" key="4">
    <source>
        <dbReference type="Proteomes" id="UP000039324"/>
    </source>
</evidence>
<geneLocation type="mitochondrion" evidence="3"/>
<keyword evidence="4" id="KW-1185">Reference proteome</keyword>
<proteinExistence type="predicted"/>
<keyword evidence="3" id="KW-0496">Mitochondrion</keyword>
<feature type="region of interest" description="Disordered" evidence="1">
    <location>
        <begin position="1"/>
        <end position="24"/>
    </location>
</feature>
<protein>
    <submittedName>
        <fullName evidence="2">Uncharacterized protein</fullName>
    </submittedName>
</protein>
<sequence length="106" mass="12099">MPADPVAMEEQHEQLEEHPARHDDSNEAAANMLKGQTPILTPVTPPQLNSTVYKCVTEFLTKYEVSLDRKKTQLSQKFPFVWDTKWELDGELALLFVVGCSTNYIF</sequence>
<accession>A0A0G4J1Z6</accession>
<evidence type="ECO:0000313" key="2">
    <source>
        <dbReference type="EMBL" id="CEP01316.1"/>
    </source>
</evidence>
<dbReference type="Proteomes" id="UP000290189">
    <property type="component" value="Unassembled WGS sequence"/>
</dbReference>
<reference evidence="2 4" key="1">
    <citation type="submission" date="2015-02" db="EMBL/GenBank/DDBJ databases">
        <authorList>
            <person name="Chooi Y.-H."/>
        </authorList>
    </citation>
    <scope>NUCLEOTIDE SEQUENCE [LARGE SCALE GENOMIC DNA]</scope>
    <source>
        <strain evidence="2">E3</strain>
    </source>
</reference>
<dbReference type="AlphaFoldDB" id="A0A0G4J1Z6"/>
<evidence type="ECO:0000313" key="3">
    <source>
        <dbReference type="EMBL" id="SPR01345.1"/>
    </source>
</evidence>
<dbReference type="Proteomes" id="UP000039324">
    <property type="component" value="Unassembled WGS sequence"/>
</dbReference>
<gene>
    <name evidence="2" type="ORF">PBRA_001922</name>
    <name evidence="3" type="ORF">PLBR_LOCUS8560</name>
</gene>
<reference evidence="3 5" key="2">
    <citation type="submission" date="2018-03" db="EMBL/GenBank/DDBJ databases">
        <authorList>
            <person name="Fogelqvist J."/>
        </authorList>
    </citation>
    <scope>NUCLEOTIDE SEQUENCE [LARGE SCALE GENOMIC DNA]</scope>
</reference>
<evidence type="ECO:0000256" key="1">
    <source>
        <dbReference type="SAM" id="MobiDB-lite"/>
    </source>
</evidence>
<dbReference type="EMBL" id="CDSF01000112">
    <property type="protein sequence ID" value="CEP01316.1"/>
    <property type="molecule type" value="Genomic_DNA"/>
</dbReference>